<dbReference type="PIRSF" id="PIRSF033091">
    <property type="entry name" value="Pesterase_YhaO"/>
    <property type="match status" value="1"/>
</dbReference>
<name>A0A2Z6TP43_9LACO</name>
<organism evidence="3 4">
    <name type="scientific">Lactobacillus rodentium</name>
    <dbReference type="NCBI Taxonomy" id="947835"/>
    <lineage>
        <taxon>Bacteria</taxon>
        <taxon>Bacillati</taxon>
        <taxon>Bacillota</taxon>
        <taxon>Bacilli</taxon>
        <taxon>Lactobacillales</taxon>
        <taxon>Lactobacillaceae</taxon>
        <taxon>Lactobacillus</taxon>
    </lineage>
</organism>
<evidence type="ECO:0000259" key="2">
    <source>
        <dbReference type="Pfam" id="PF00149"/>
    </source>
</evidence>
<dbReference type="InterPro" id="IPR004843">
    <property type="entry name" value="Calcineurin-like_PHP"/>
</dbReference>
<gene>
    <name evidence="3" type="ORF">LrDSM24759_04510</name>
</gene>
<proteinExistence type="predicted"/>
<dbReference type="GO" id="GO:0016787">
    <property type="term" value="F:hydrolase activity"/>
    <property type="evidence" value="ECO:0007669"/>
    <property type="project" value="UniProtKB-KW"/>
</dbReference>
<dbReference type="SUPFAM" id="SSF56300">
    <property type="entry name" value="Metallo-dependent phosphatases"/>
    <property type="match status" value="1"/>
</dbReference>
<dbReference type="AlphaFoldDB" id="A0A2Z6TP43"/>
<dbReference type="EMBL" id="BFBY01000002">
    <property type="protein sequence ID" value="GBG04537.1"/>
    <property type="molecule type" value="Genomic_DNA"/>
</dbReference>
<accession>A0A2Z6TP43</accession>
<evidence type="ECO:0000313" key="4">
    <source>
        <dbReference type="Proteomes" id="UP000257317"/>
    </source>
</evidence>
<reference evidence="4" key="1">
    <citation type="submission" date="2018-03" db="EMBL/GenBank/DDBJ databases">
        <title>New taxa in the Lactobacillus gasseri group.</title>
        <authorList>
            <person name="Tanizawa Y."/>
            <person name="Tohno M."/>
            <person name="Endo A."/>
            <person name="Arita M."/>
        </authorList>
    </citation>
    <scope>NUCLEOTIDE SEQUENCE [LARGE SCALE GENOMIC DNA]</scope>
    <source>
        <strain evidence="4">DSM 24759</strain>
    </source>
</reference>
<dbReference type="Proteomes" id="UP000257317">
    <property type="component" value="Unassembled WGS sequence"/>
</dbReference>
<dbReference type="Gene3D" id="3.60.21.10">
    <property type="match status" value="1"/>
</dbReference>
<keyword evidence="1" id="KW-0378">Hydrolase</keyword>
<comment type="caution">
    <text evidence="3">The sequence shown here is derived from an EMBL/GenBank/DDBJ whole genome shotgun (WGS) entry which is preliminary data.</text>
</comment>
<dbReference type="OrthoDB" id="9773856at2"/>
<dbReference type="RefSeq" id="WP_117117883.1">
    <property type="nucleotide sequence ID" value="NZ_BFBY01000002.1"/>
</dbReference>
<dbReference type="PANTHER" id="PTHR30337:SF7">
    <property type="entry name" value="PHOSPHOESTERASE"/>
    <property type="match status" value="1"/>
</dbReference>
<dbReference type="CDD" id="cd00840">
    <property type="entry name" value="MPP_Mre11_N"/>
    <property type="match status" value="1"/>
</dbReference>
<dbReference type="InterPro" id="IPR041796">
    <property type="entry name" value="Mre11_N"/>
</dbReference>
<keyword evidence="4" id="KW-1185">Reference proteome</keyword>
<protein>
    <submittedName>
        <fullName evidence="3">Phosphoesterase</fullName>
    </submittedName>
</protein>
<dbReference type="InterPro" id="IPR029052">
    <property type="entry name" value="Metallo-depent_PP-like"/>
</dbReference>
<evidence type="ECO:0000256" key="1">
    <source>
        <dbReference type="ARBA" id="ARBA00022801"/>
    </source>
</evidence>
<dbReference type="InterPro" id="IPR014576">
    <property type="entry name" value="Pesterase_YhaO"/>
</dbReference>
<sequence>MKFVHLADAHLDSPFLGLSFLPSNQFEKIKNTTQTSFKKIIDQAIANEVDLVLIAGDTFDSIHPSPQSQIFLNNQLQRLVDHEIQTVMILGNHDYLKPDELLLPQSPYFKLLGSDQEVEKIEFKTKNNFTYRVVGFSYQENHITSDKINEFPEKTDNVFTFGLMHAGEKMHNQGQDNYAPFETSEIKALNYDYFALGHIHLRQVLSEQPKIVYSGNIQGRHINESGPKGYYYGEVNENINTVQIKFVPTAPVIWQKITINLNQPQSQTELIQLLQTELRQHLEQETLLAVELKGAQFLTDEEMEFIRDPDSWEQISNNLPFNSRLVKVYLKDNDVLSLNESDKEAFDQARAEVLSPENIKILGKNLAKKDDTVRELFENEEFLKEIQDLATVKLGQELKGFDDEIK</sequence>
<feature type="domain" description="Calcineurin-like phosphoesterase" evidence="2">
    <location>
        <begin position="1"/>
        <end position="200"/>
    </location>
</feature>
<dbReference type="Pfam" id="PF00149">
    <property type="entry name" value="Metallophos"/>
    <property type="match status" value="1"/>
</dbReference>
<dbReference type="InterPro" id="IPR050535">
    <property type="entry name" value="DNA_Repair-Maintenance_Comp"/>
</dbReference>
<dbReference type="PANTHER" id="PTHR30337">
    <property type="entry name" value="COMPONENT OF ATP-DEPENDENT DSDNA EXONUCLEASE"/>
    <property type="match status" value="1"/>
</dbReference>
<evidence type="ECO:0000313" key="3">
    <source>
        <dbReference type="EMBL" id="GBG04537.1"/>
    </source>
</evidence>